<evidence type="ECO:0000313" key="2">
    <source>
        <dbReference type="Proteomes" id="UP000326396"/>
    </source>
</evidence>
<accession>A0A5N6MW72</accession>
<dbReference type="AlphaFoldDB" id="A0A5N6MW72"/>
<name>A0A5N6MW72_9ASTR</name>
<protein>
    <submittedName>
        <fullName evidence="1">Uncharacterized protein</fullName>
    </submittedName>
</protein>
<proteinExistence type="predicted"/>
<dbReference type="EMBL" id="SZYD01000014">
    <property type="protein sequence ID" value="KAD4178628.1"/>
    <property type="molecule type" value="Genomic_DNA"/>
</dbReference>
<reference evidence="1 2" key="1">
    <citation type="submission" date="2019-05" db="EMBL/GenBank/DDBJ databases">
        <title>Mikania micrantha, genome provides insights into the molecular mechanism of rapid growth.</title>
        <authorList>
            <person name="Liu B."/>
        </authorList>
    </citation>
    <scope>NUCLEOTIDE SEQUENCE [LARGE SCALE GENOMIC DNA]</scope>
    <source>
        <strain evidence="1">NLD-2019</strain>
        <tissue evidence="1">Leaf</tissue>
    </source>
</reference>
<comment type="caution">
    <text evidence="1">The sequence shown here is derived from an EMBL/GenBank/DDBJ whole genome shotgun (WGS) entry which is preliminary data.</text>
</comment>
<gene>
    <name evidence="1" type="ORF">E3N88_27219</name>
</gene>
<keyword evidence="2" id="KW-1185">Reference proteome</keyword>
<organism evidence="1 2">
    <name type="scientific">Mikania micrantha</name>
    <name type="common">bitter vine</name>
    <dbReference type="NCBI Taxonomy" id="192012"/>
    <lineage>
        <taxon>Eukaryota</taxon>
        <taxon>Viridiplantae</taxon>
        <taxon>Streptophyta</taxon>
        <taxon>Embryophyta</taxon>
        <taxon>Tracheophyta</taxon>
        <taxon>Spermatophyta</taxon>
        <taxon>Magnoliopsida</taxon>
        <taxon>eudicotyledons</taxon>
        <taxon>Gunneridae</taxon>
        <taxon>Pentapetalae</taxon>
        <taxon>asterids</taxon>
        <taxon>campanulids</taxon>
        <taxon>Asterales</taxon>
        <taxon>Asteraceae</taxon>
        <taxon>Asteroideae</taxon>
        <taxon>Heliantheae alliance</taxon>
        <taxon>Eupatorieae</taxon>
        <taxon>Mikania</taxon>
    </lineage>
</organism>
<dbReference type="Proteomes" id="UP000326396">
    <property type="component" value="Linkage Group LG4"/>
</dbReference>
<evidence type="ECO:0000313" key="1">
    <source>
        <dbReference type="EMBL" id="KAD4178628.1"/>
    </source>
</evidence>
<sequence>MVTSLTAKFRFRDHGDDMENGESAIGDTCSQLSSFTSDEDSDIEFDEVASMTANVYIRFDLQDSSVALL</sequence>